<dbReference type="AlphaFoldDB" id="A0A0F9V697"/>
<dbReference type="EMBL" id="LAZR01000434">
    <property type="protein sequence ID" value="KKN69056.1"/>
    <property type="molecule type" value="Genomic_DNA"/>
</dbReference>
<protein>
    <submittedName>
        <fullName evidence="1">Uncharacterized protein</fullName>
    </submittedName>
</protein>
<proteinExistence type="predicted"/>
<reference evidence="1" key="1">
    <citation type="journal article" date="2015" name="Nature">
        <title>Complex archaea that bridge the gap between prokaryotes and eukaryotes.</title>
        <authorList>
            <person name="Spang A."/>
            <person name="Saw J.H."/>
            <person name="Jorgensen S.L."/>
            <person name="Zaremba-Niedzwiedzka K."/>
            <person name="Martijn J."/>
            <person name="Lind A.E."/>
            <person name="van Eijk R."/>
            <person name="Schleper C."/>
            <person name="Guy L."/>
            <person name="Ettema T.J."/>
        </authorList>
    </citation>
    <scope>NUCLEOTIDE SEQUENCE</scope>
</reference>
<gene>
    <name evidence="1" type="ORF">LCGC14_0445280</name>
</gene>
<name>A0A0F9V697_9ZZZZ</name>
<organism evidence="1">
    <name type="scientific">marine sediment metagenome</name>
    <dbReference type="NCBI Taxonomy" id="412755"/>
    <lineage>
        <taxon>unclassified sequences</taxon>
        <taxon>metagenomes</taxon>
        <taxon>ecological metagenomes</taxon>
    </lineage>
</organism>
<accession>A0A0F9V697</accession>
<comment type="caution">
    <text evidence="1">The sequence shown here is derived from an EMBL/GenBank/DDBJ whole genome shotgun (WGS) entry which is preliminary data.</text>
</comment>
<sequence>MFSRAYRWVVRFWPWRQDPLAEALPAILEAGRPLRHYEGTWQSEDDEPDDGYRSLRDMEFIVYPAQWAERKLSAKEREFWGDGC</sequence>
<evidence type="ECO:0000313" key="1">
    <source>
        <dbReference type="EMBL" id="KKN69056.1"/>
    </source>
</evidence>